<dbReference type="Proteomes" id="UP000266673">
    <property type="component" value="Unassembled WGS sequence"/>
</dbReference>
<organism evidence="1 2">
    <name type="scientific">Gigaspora rosea</name>
    <dbReference type="NCBI Taxonomy" id="44941"/>
    <lineage>
        <taxon>Eukaryota</taxon>
        <taxon>Fungi</taxon>
        <taxon>Fungi incertae sedis</taxon>
        <taxon>Mucoromycota</taxon>
        <taxon>Glomeromycotina</taxon>
        <taxon>Glomeromycetes</taxon>
        <taxon>Diversisporales</taxon>
        <taxon>Gigasporaceae</taxon>
        <taxon>Gigaspora</taxon>
    </lineage>
</organism>
<reference evidence="1 2" key="1">
    <citation type="submission" date="2018-06" db="EMBL/GenBank/DDBJ databases">
        <title>Comparative genomics reveals the genomic features of Rhizophagus irregularis, R. cerebriforme, R. diaphanum and Gigaspora rosea, and their symbiotic lifestyle signature.</title>
        <authorList>
            <person name="Morin E."/>
            <person name="San Clemente H."/>
            <person name="Chen E.C.H."/>
            <person name="De La Providencia I."/>
            <person name="Hainaut M."/>
            <person name="Kuo A."/>
            <person name="Kohler A."/>
            <person name="Murat C."/>
            <person name="Tang N."/>
            <person name="Roy S."/>
            <person name="Loubradou J."/>
            <person name="Henrissat B."/>
            <person name="Grigoriev I.V."/>
            <person name="Corradi N."/>
            <person name="Roux C."/>
            <person name="Martin F.M."/>
        </authorList>
    </citation>
    <scope>NUCLEOTIDE SEQUENCE [LARGE SCALE GENOMIC DNA]</scope>
    <source>
        <strain evidence="1 2">DAOM 194757</strain>
    </source>
</reference>
<comment type="caution">
    <text evidence="1">The sequence shown here is derived from an EMBL/GenBank/DDBJ whole genome shotgun (WGS) entry which is preliminary data.</text>
</comment>
<keyword evidence="2" id="KW-1185">Reference proteome</keyword>
<protein>
    <submittedName>
        <fullName evidence="1">Uncharacterized protein</fullName>
    </submittedName>
</protein>
<dbReference type="AlphaFoldDB" id="A0A397W738"/>
<accession>A0A397W738</accession>
<evidence type="ECO:0000313" key="2">
    <source>
        <dbReference type="Proteomes" id="UP000266673"/>
    </source>
</evidence>
<dbReference type="EMBL" id="QKWP01000076">
    <property type="protein sequence ID" value="RIB28113.1"/>
    <property type="molecule type" value="Genomic_DNA"/>
</dbReference>
<gene>
    <name evidence="1" type="ORF">C2G38_2028795</name>
</gene>
<name>A0A397W738_9GLOM</name>
<evidence type="ECO:0000313" key="1">
    <source>
        <dbReference type="EMBL" id="RIB28113.1"/>
    </source>
</evidence>
<proteinExistence type="predicted"/>
<sequence>MVLACQCSEGRNVGSDNNVDRACEVVGRDWNVECDNLDRDCEVVGWDVGDDVDIAEDLKVVDGGGSKDEVLKVVGVGGGNGWEVVVVGGGKGWEVVDEGEGGGGGGSGGGGGGGGGVGGGGGGGGGGGCVGGGGGLVGGGVAPVVVTVAVDVGVGQKLFLFAISTMLLALLTAQL</sequence>